<evidence type="ECO:0000313" key="2">
    <source>
        <dbReference type="EMBL" id="GAB1311065.1"/>
    </source>
</evidence>
<keyword evidence="3" id="KW-1185">Reference proteome</keyword>
<feature type="compositionally biased region" description="Basic and acidic residues" evidence="1">
    <location>
        <begin position="213"/>
        <end position="222"/>
    </location>
</feature>
<organism evidence="2 3">
    <name type="scientific">Madurella fahalii</name>
    <dbReference type="NCBI Taxonomy" id="1157608"/>
    <lineage>
        <taxon>Eukaryota</taxon>
        <taxon>Fungi</taxon>
        <taxon>Dikarya</taxon>
        <taxon>Ascomycota</taxon>
        <taxon>Pezizomycotina</taxon>
        <taxon>Sordariomycetes</taxon>
        <taxon>Sordariomycetidae</taxon>
        <taxon>Sordariales</taxon>
        <taxon>Sordariales incertae sedis</taxon>
        <taxon>Madurella</taxon>
    </lineage>
</organism>
<accession>A0ABQ0FZX8</accession>
<feature type="compositionally biased region" description="Pro residues" evidence="1">
    <location>
        <begin position="92"/>
        <end position="104"/>
    </location>
</feature>
<protein>
    <submittedName>
        <fullName evidence="2">Uncharacterized protein</fullName>
    </submittedName>
</protein>
<dbReference type="Proteomes" id="UP001628179">
    <property type="component" value="Unassembled WGS sequence"/>
</dbReference>
<evidence type="ECO:0000256" key="1">
    <source>
        <dbReference type="SAM" id="MobiDB-lite"/>
    </source>
</evidence>
<name>A0ABQ0FZX8_9PEZI</name>
<proteinExistence type="predicted"/>
<reference evidence="2 3" key="1">
    <citation type="submission" date="2024-09" db="EMBL/GenBank/DDBJ databases">
        <title>Itraconazole resistance in Madurella fahalii resulting from another homologue of gene encoding cytochrome P450 14-alpha sterol demethylase (CYP51).</title>
        <authorList>
            <person name="Yoshioka I."/>
            <person name="Fahal A.H."/>
            <person name="Kaneko S."/>
            <person name="Yaguchi T."/>
        </authorList>
    </citation>
    <scope>NUCLEOTIDE SEQUENCE [LARGE SCALE GENOMIC DNA]</scope>
    <source>
        <strain evidence="2 3">IFM 68171</strain>
    </source>
</reference>
<feature type="region of interest" description="Disordered" evidence="1">
    <location>
        <begin position="1"/>
        <end position="29"/>
    </location>
</feature>
<dbReference type="RefSeq" id="XP_070912798.1">
    <property type="nucleotide sequence ID" value="XM_071056697.1"/>
</dbReference>
<feature type="compositionally biased region" description="Basic and acidic residues" evidence="1">
    <location>
        <begin position="17"/>
        <end position="28"/>
    </location>
</feature>
<comment type="caution">
    <text evidence="2">The sequence shown here is derived from an EMBL/GenBank/DDBJ whole genome shotgun (WGS) entry which is preliminary data.</text>
</comment>
<feature type="region of interest" description="Disordered" evidence="1">
    <location>
        <begin position="86"/>
        <end position="231"/>
    </location>
</feature>
<feature type="compositionally biased region" description="Basic and acidic residues" evidence="1">
    <location>
        <begin position="154"/>
        <end position="167"/>
    </location>
</feature>
<evidence type="ECO:0000313" key="3">
    <source>
        <dbReference type="Proteomes" id="UP001628179"/>
    </source>
</evidence>
<sequence>MDDDGARIVRVNRGAGKRADKPETDKKALGLFGDVPPAIEFMAQPPAGTTFAQEKPFIPMYGPETFSTDAGREALRQHLANRLGTAAVPAPVSAPSPPSAPSPLPSAATMVSSSTASLRSRLETSATPTPPPKPALILPIGQSKKASGPSLLEKLAELERKEKDGSPRSKPALQKPLPQPGTTIVKKAVPSLFIERKKPRKPAQKPAQTQKTPDGKGKEKDNSSGMDMKTA</sequence>
<feature type="compositionally biased region" description="Low complexity" evidence="1">
    <location>
        <begin position="105"/>
        <end position="117"/>
    </location>
</feature>
<gene>
    <name evidence="2" type="ORF">MFIFM68171_01275</name>
</gene>
<dbReference type="EMBL" id="BAAFSV010000001">
    <property type="protein sequence ID" value="GAB1311065.1"/>
    <property type="molecule type" value="Genomic_DNA"/>
</dbReference>
<dbReference type="GeneID" id="98172020"/>